<dbReference type="EMBL" id="BDCO01000003">
    <property type="protein sequence ID" value="GAT35107.1"/>
    <property type="molecule type" value="Genomic_DNA"/>
</dbReference>
<dbReference type="AlphaFoldDB" id="A0A146GEP4"/>
<protein>
    <recommendedName>
        <fullName evidence="4 9">2-dehydropantoate 2-reductase</fullName>
        <ecNumber evidence="3 9">1.1.1.169</ecNumber>
    </recommendedName>
    <alternativeName>
        <fullName evidence="7 9">Ketopantoate reductase</fullName>
    </alternativeName>
</protein>
<evidence type="ECO:0000256" key="3">
    <source>
        <dbReference type="ARBA" id="ARBA00013014"/>
    </source>
</evidence>
<accession>A0A146GEP4</accession>
<dbReference type="Gene3D" id="1.10.1040.10">
    <property type="entry name" value="N-(1-d-carboxylethyl)-l-norvaline Dehydrogenase, domain 2"/>
    <property type="match status" value="1"/>
</dbReference>
<sequence>MIPGRIGIVGSGSIGLYYGAKLAATGHDVAFLMRGGLEEARRDGIRVYSETTGDVHLAEPTVFASAEEIGPCSLVINSLKATSNDVLAHAIPPLLGPDTALLTLQNGLGGDELLASQFGAERVLGGLCFICLTRRTPASVNHVGKGKLSIGEFGRPVSSRLRKIAEAFNTARVHTDVVENLAEERWRKLVWNIPFNGLSVAAGGVTVDTILADPVLHQRCRGLMEETIATANALGFPIEEKYADFQIDRTYPMGPYAPSTLIDWRAGQKLEVEPIWGEPLRRARTAGVTTPLLEALYAQLVALNAALP</sequence>
<organism evidence="12 13">
    <name type="scientific">Terrimicrobium sacchariphilum</name>
    <dbReference type="NCBI Taxonomy" id="690879"/>
    <lineage>
        <taxon>Bacteria</taxon>
        <taxon>Pseudomonadati</taxon>
        <taxon>Verrucomicrobiota</taxon>
        <taxon>Terrimicrobiia</taxon>
        <taxon>Terrimicrobiales</taxon>
        <taxon>Terrimicrobiaceae</taxon>
        <taxon>Terrimicrobium</taxon>
    </lineage>
</organism>
<dbReference type="STRING" id="690879.TSACC_3168"/>
<evidence type="ECO:0000256" key="6">
    <source>
        <dbReference type="ARBA" id="ARBA00023002"/>
    </source>
</evidence>
<dbReference type="RefSeq" id="WP_075080955.1">
    <property type="nucleotide sequence ID" value="NZ_BDCO01000003.1"/>
</dbReference>
<dbReference type="SUPFAM" id="SSF51735">
    <property type="entry name" value="NAD(P)-binding Rossmann-fold domains"/>
    <property type="match status" value="1"/>
</dbReference>
<evidence type="ECO:0000256" key="5">
    <source>
        <dbReference type="ARBA" id="ARBA00022857"/>
    </source>
</evidence>
<feature type="domain" description="Ketopantoate reductase C-terminal" evidence="11">
    <location>
        <begin position="180"/>
        <end position="301"/>
    </location>
</feature>
<dbReference type="InterPro" id="IPR036291">
    <property type="entry name" value="NAD(P)-bd_dom_sf"/>
</dbReference>
<comment type="caution">
    <text evidence="12">The sequence shown here is derived from an EMBL/GenBank/DDBJ whole genome shotgun (WGS) entry which is preliminary data.</text>
</comment>
<proteinExistence type="inferred from homology"/>
<dbReference type="Pfam" id="PF02558">
    <property type="entry name" value="ApbA"/>
    <property type="match status" value="1"/>
</dbReference>
<keyword evidence="13" id="KW-1185">Reference proteome</keyword>
<dbReference type="NCBIfam" id="TIGR00745">
    <property type="entry name" value="apbA_panE"/>
    <property type="match status" value="1"/>
</dbReference>
<evidence type="ECO:0000256" key="2">
    <source>
        <dbReference type="ARBA" id="ARBA00007870"/>
    </source>
</evidence>
<dbReference type="Gene3D" id="3.40.50.720">
    <property type="entry name" value="NAD(P)-binding Rossmann-like Domain"/>
    <property type="match status" value="1"/>
</dbReference>
<comment type="similarity">
    <text evidence="2 9">Belongs to the ketopantoate reductase family.</text>
</comment>
<dbReference type="Pfam" id="PF08546">
    <property type="entry name" value="ApbA_C"/>
    <property type="match status" value="1"/>
</dbReference>
<comment type="pathway">
    <text evidence="1 9">Cofactor biosynthesis; (R)-pantothenate biosynthesis; (R)-pantoate from 3-methyl-2-oxobutanoate: step 2/2.</text>
</comment>
<dbReference type="InterPro" id="IPR008927">
    <property type="entry name" value="6-PGluconate_DH-like_C_sf"/>
</dbReference>
<dbReference type="SUPFAM" id="SSF48179">
    <property type="entry name" value="6-phosphogluconate dehydrogenase C-terminal domain-like"/>
    <property type="match status" value="1"/>
</dbReference>
<evidence type="ECO:0000256" key="8">
    <source>
        <dbReference type="ARBA" id="ARBA00048793"/>
    </source>
</evidence>
<dbReference type="PANTHER" id="PTHR21708:SF26">
    <property type="entry name" value="2-DEHYDROPANTOATE 2-REDUCTASE"/>
    <property type="match status" value="1"/>
</dbReference>
<dbReference type="InterPro" id="IPR051402">
    <property type="entry name" value="KPR-Related"/>
</dbReference>
<evidence type="ECO:0000256" key="4">
    <source>
        <dbReference type="ARBA" id="ARBA00019465"/>
    </source>
</evidence>
<comment type="function">
    <text evidence="9">Catalyzes the NADPH-dependent reduction of ketopantoate into pantoic acid.</text>
</comment>
<dbReference type="OrthoDB" id="9793586at2"/>
<evidence type="ECO:0000256" key="9">
    <source>
        <dbReference type="RuleBase" id="RU362068"/>
    </source>
</evidence>
<dbReference type="Proteomes" id="UP000076023">
    <property type="component" value="Unassembled WGS sequence"/>
</dbReference>
<name>A0A146GEP4_TERSA</name>
<dbReference type="FunCoup" id="A0A146GEP4">
    <property type="interactions" value="327"/>
</dbReference>
<dbReference type="InterPro" id="IPR013752">
    <property type="entry name" value="KPA_reductase"/>
</dbReference>
<gene>
    <name evidence="12" type="ORF">TSACC_3168</name>
</gene>
<comment type="catalytic activity">
    <reaction evidence="8 9">
        <text>(R)-pantoate + NADP(+) = 2-dehydropantoate + NADPH + H(+)</text>
        <dbReference type="Rhea" id="RHEA:16233"/>
        <dbReference type="ChEBI" id="CHEBI:11561"/>
        <dbReference type="ChEBI" id="CHEBI:15378"/>
        <dbReference type="ChEBI" id="CHEBI:15980"/>
        <dbReference type="ChEBI" id="CHEBI:57783"/>
        <dbReference type="ChEBI" id="CHEBI:58349"/>
        <dbReference type="EC" id="1.1.1.169"/>
    </reaction>
</comment>
<dbReference type="GO" id="GO:0008677">
    <property type="term" value="F:2-dehydropantoate 2-reductase activity"/>
    <property type="evidence" value="ECO:0007669"/>
    <property type="project" value="UniProtKB-EC"/>
</dbReference>
<reference evidence="13" key="1">
    <citation type="journal article" date="2017" name="Genome Announc.">
        <title>Draft Genome Sequence of Terrimicrobium sacchariphilum NM-5T, a Facultative Anaerobic Soil Bacterium of the Class Spartobacteria.</title>
        <authorList>
            <person name="Qiu Y.L."/>
            <person name="Tourlousse D.M."/>
            <person name="Matsuura N."/>
            <person name="Ohashi A."/>
            <person name="Sekiguchi Y."/>
        </authorList>
    </citation>
    <scope>NUCLEOTIDE SEQUENCE [LARGE SCALE GENOMIC DNA]</scope>
    <source>
        <strain evidence="13">NM-5</strain>
    </source>
</reference>
<feature type="domain" description="Ketopantoate reductase N-terminal" evidence="10">
    <location>
        <begin position="6"/>
        <end position="153"/>
    </location>
</feature>
<dbReference type="FunFam" id="1.10.1040.10:FF:000017">
    <property type="entry name" value="2-dehydropantoate 2-reductase"/>
    <property type="match status" value="1"/>
</dbReference>
<dbReference type="GO" id="GO:0005737">
    <property type="term" value="C:cytoplasm"/>
    <property type="evidence" value="ECO:0007669"/>
    <property type="project" value="TreeGrafter"/>
</dbReference>
<dbReference type="EC" id="1.1.1.169" evidence="3 9"/>
<evidence type="ECO:0000256" key="1">
    <source>
        <dbReference type="ARBA" id="ARBA00004994"/>
    </source>
</evidence>
<evidence type="ECO:0000259" key="10">
    <source>
        <dbReference type="Pfam" id="PF02558"/>
    </source>
</evidence>
<dbReference type="GO" id="GO:0015940">
    <property type="term" value="P:pantothenate biosynthetic process"/>
    <property type="evidence" value="ECO:0007669"/>
    <property type="project" value="UniProtKB-UniPathway"/>
</dbReference>
<evidence type="ECO:0000259" key="11">
    <source>
        <dbReference type="Pfam" id="PF08546"/>
    </source>
</evidence>
<dbReference type="InParanoid" id="A0A146GEP4"/>
<dbReference type="InterPro" id="IPR013328">
    <property type="entry name" value="6PGD_dom2"/>
</dbReference>
<dbReference type="InterPro" id="IPR003710">
    <property type="entry name" value="ApbA"/>
</dbReference>
<dbReference type="PANTHER" id="PTHR21708">
    <property type="entry name" value="PROBABLE 2-DEHYDROPANTOATE 2-REDUCTASE"/>
    <property type="match status" value="1"/>
</dbReference>
<evidence type="ECO:0000256" key="7">
    <source>
        <dbReference type="ARBA" id="ARBA00032024"/>
    </source>
</evidence>
<keyword evidence="6 9" id="KW-0560">Oxidoreductase</keyword>
<evidence type="ECO:0000313" key="13">
    <source>
        <dbReference type="Proteomes" id="UP000076023"/>
    </source>
</evidence>
<dbReference type="UniPathway" id="UPA00028">
    <property type="reaction ID" value="UER00004"/>
</dbReference>
<keyword evidence="9" id="KW-0566">Pantothenate biosynthesis</keyword>
<dbReference type="InterPro" id="IPR013332">
    <property type="entry name" value="KPR_N"/>
</dbReference>
<evidence type="ECO:0000313" key="12">
    <source>
        <dbReference type="EMBL" id="GAT35107.1"/>
    </source>
</evidence>
<keyword evidence="5 9" id="KW-0521">NADP</keyword>